<reference evidence="1" key="1">
    <citation type="submission" date="2020-10" db="EMBL/GenBank/DDBJ databases">
        <title>Taxonomic study of unclassified bacteria belonging to the class Ktedonobacteria.</title>
        <authorList>
            <person name="Yabe S."/>
            <person name="Wang C.M."/>
            <person name="Zheng Y."/>
            <person name="Sakai Y."/>
            <person name="Cavaletti L."/>
            <person name="Monciardini P."/>
            <person name="Donadio S."/>
        </authorList>
    </citation>
    <scope>NUCLEOTIDE SEQUENCE</scope>
    <source>
        <strain evidence="1">ID150040</strain>
    </source>
</reference>
<dbReference type="EMBL" id="BNJK01000001">
    <property type="protein sequence ID" value="GHO90759.1"/>
    <property type="molecule type" value="Genomic_DNA"/>
</dbReference>
<proteinExistence type="predicted"/>
<name>A0A8J3MXA8_9CHLR</name>
<keyword evidence="2" id="KW-1185">Reference proteome</keyword>
<evidence type="ECO:0000313" key="1">
    <source>
        <dbReference type="EMBL" id="GHO90759.1"/>
    </source>
</evidence>
<dbReference type="Proteomes" id="UP000597444">
    <property type="component" value="Unassembled WGS sequence"/>
</dbReference>
<organism evidence="1 2">
    <name type="scientific">Reticulibacter mediterranei</name>
    <dbReference type="NCBI Taxonomy" id="2778369"/>
    <lineage>
        <taxon>Bacteria</taxon>
        <taxon>Bacillati</taxon>
        <taxon>Chloroflexota</taxon>
        <taxon>Ktedonobacteria</taxon>
        <taxon>Ktedonobacterales</taxon>
        <taxon>Reticulibacteraceae</taxon>
        <taxon>Reticulibacter</taxon>
    </lineage>
</organism>
<gene>
    <name evidence="1" type="ORF">KSF_008070</name>
</gene>
<protein>
    <submittedName>
        <fullName evidence="1">Uncharacterized protein</fullName>
    </submittedName>
</protein>
<sequence>MLFNLDMVLSSKELVKARWWFPAKGKHYLSSLSCEQWSPVSVRYDYLPFTKDNHWPESI</sequence>
<dbReference type="AlphaFoldDB" id="A0A8J3MXA8"/>
<accession>A0A8J3MXA8</accession>
<evidence type="ECO:0000313" key="2">
    <source>
        <dbReference type="Proteomes" id="UP000597444"/>
    </source>
</evidence>
<comment type="caution">
    <text evidence="1">The sequence shown here is derived from an EMBL/GenBank/DDBJ whole genome shotgun (WGS) entry which is preliminary data.</text>
</comment>